<comment type="subcellular location">
    <subcellularLocation>
        <location evidence="8">Cytoplasm</location>
    </subcellularLocation>
</comment>
<dbReference type="InterPro" id="IPR020568">
    <property type="entry name" value="Ribosomal_Su5_D2-typ_SF"/>
</dbReference>
<dbReference type="CDD" id="cd03713">
    <property type="entry name" value="EFG_mtEFG_C"/>
    <property type="match status" value="1"/>
</dbReference>
<evidence type="ECO:0000313" key="11">
    <source>
        <dbReference type="Proteomes" id="UP001634747"/>
    </source>
</evidence>
<evidence type="ECO:0000256" key="5">
    <source>
        <dbReference type="ARBA" id="ARBA00022917"/>
    </source>
</evidence>
<keyword evidence="11" id="KW-1185">Reference proteome</keyword>
<dbReference type="InterPro" id="IPR027417">
    <property type="entry name" value="P-loop_NTPase"/>
</dbReference>
<dbReference type="Pfam" id="PF03764">
    <property type="entry name" value="EFG_IV"/>
    <property type="match status" value="1"/>
</dbReference>
<evidence type="ECO:0000313" key="10">
    <source>
        <dbReference type="EMBL" id="MFN2976747.1"/>
    </source>
</evidence>
<dbReference type="PANTHER" id="PTHR43261:SF1">
    <property type="entry name" value="RIBOSOME-RELEASING FACTOR 2, MITOCHONDRIAL"/>
    <property type="match status" value="1"/>
</dbReference>
<keyword evidence="5 8" id="KW-0648">Protein biosynthesis</keyword>
<evidence type="ECO:0000256" key="2">
    <source>
        <dbReference type="ARBA" id="ARBA00017872"/>
    </source>
</evidence>
<comment type="function">
    <text evidence="7 8">Catalyzes the GTP-dependent ribosomal translocation step during translation elongation. During this step, the ribosome changes from the pre-translocational (PRE) to the post-translocational (POST) state as the newly formed A-site-bound peptidyl-tRNA and P-site-bound deacylated tRNA move to the P and E sites, respectively. Catalyzes the coordinated movement of the two tRNA molecules, the mRNA and conformational changes in the ribosome.</text>
</comment>
<gene>
    <name evidence="8 10" type="primary">fusA</name>
    <name evidence="10" type="ORF">ACK2TP_13315</name>
</gene>
<dbReference type="HAMAP" id="MF_00054_B">
    <property type="entry name" value="EF_G_EF_2_B"/>
    <property type="match status" value="1"/>
</dbReference>
<dbReference type="InterPro" id="IPR035649">
    <property type="entry name" value="EFG_V"/>
</dbReference>
<evidence type="ECO:0000259" key="9">
    <source>
        <dbReference type="PROSITE" id="PS51722"/>
    </source>
</evidence>
<dbReference type="PROSITE" id="PS00301">
    <property type="entry name" value="G_TR_1"/>
    <property type="match status" value="1"/>
</dbReference>
<dbReference type="GO" id="GO:0003746">
    <property type="term" value="F:translation elongation factor activity"/>
    <property type="evidence" value="ECO:0007669"/>
    <property type="project" value="UniProtKB-KW"/>
</dbReference>
<feature type="binding site" evidence="8">
    <location>
        <begin position="81"/>
        <end position="85"/>
    </location>
    <ligand>
        <name>GTP</name>
        <dbReference type="ChEBI" id="CHEBI:37565"/>
    </ligand>
</feature>
<keyword evidence="3 8" id="KW-0547">Nucleotide-binding</keyword>
<keyword evidence="4 8" id="KW-0251">Elongation factor</keyword>
<evidence type="ECO:0000256" key="6">
    <source>
        <dbReference type="ARBA" id="ARBA00023134"/>
    </source>
</evidence>
<dbReference type="Pfam" id="PF00009">
    <property type="entry name" value="GTP_EFTU"/>
    <property type="match status" value="1"/>
</dbReference>
<dbReference type="InterPro" id="IPR000640">
    <property type="entry name" value="EFG_V-like"/>
</dbReference>
<dbReference type="EMBL" id="JBJYXY010000001">
    <property type="protein sequence ID" value="MFN2976747.1"/>
    <property type="molecule type" value="Genomic_DNA"/>
</dbReference>
<dbReference type="NCBIfam" id="TIGR00231">
    <property type="entry name" value="small_GTP"/>
    <property type="match status" value="1"/>
</dbReference>
<dbReference type="InterPro" id="IPR004161">
    <property type="entry name" value="EFTu-like_2"/>
</dbReference>
<dbReference type="InterPro" id="IPR005225">
    <property type="entry name" value="Small_GTP-bd"/>
</dbReference>
<evidence type="ECO:0000256" key="4">
    <source>
        <dbReference type="ARBA" id="ARBA00022768"/>
    </source>
</evidence>
<dbReference type="CDD" id="cd01886">
    <property type="entry name" value="EF-G"/>
    <property type="match status" value="1"/>
</dbReference>
<dbReference type="NCBIfam" id="NF009381">
    <property type="entry name" value="PRK12740.1-5"/>
    <property type="match status" value="1"/>
</dbReference>
<evidence type="ECO:0000256" key="3">
    <source>
        <dbReference type="ARBA" id="ARBA00022741"/>
    </source>
</evidence>
<feature type="binding site" evidence="8">
    <location>
        <begin position="17"/>
        <end position="24"/>
    </location>
    <ligand>
        <name>GTP</name>
        <dbReference type="ChEBI" id="CHEBI:37565"/>
    </ligand>
</feature>
<dbReference type="NCBIfam" id="TIGR00484">
    <property type="entry name" value="EF-G"/>
    <property type="match status" value="1"/>
</dbReference>
<dbReference type="InterPro" id="IPR035647">
    <property type="entry name" value="EFG_III/V"/>
</dbReference>
<dbReference type="PANTHER" id="PTHR43261">
    <property type="entry name" value="TRANSLATION ELONGATION FACTOR G-RELATED"/>
    <property type="match status" value="1"/>
</dbReference>
<dbReference type="Gene3D" id="3.40.50.300">
    <property type="entry name" value="P-loop containing nucleotide triphosphate hydrolases"/>
    <property type="match status" value="1"/>
</dbReference>
<dbReference type="Gene3D" id="3.30.70.870">
    <property type="entry name" value="Elongation Factor G (Translational Gtpase), domain 3"/>
    <property type="match status" value="1"/>
</dbReference>
<dbReference type="Pfam" id="PF03144">
    <property type="entry name" value="GTP_EFTU_D2"/>
    <property type="match status" value="1"/>
</dbReference>
<evidence type="ECO:0000256" key="7">
    <source>
        <dbReference type="ARBA" id="ARBA00024731"/>
    </source>
</evidence>
<dbReference type="Gene3D" id="3.30.70.240">
    <property type="match status" value="1"/>
</dbReference>
<dbReference type="InterPro" id="IPR041095">
    <property type="entry name" value="EFG_II"/>
</dbReference>
<dbReference type="InterPro" id="IPR009022">
    <property type="entry name" value="EFG_III"/>
</dbReference>
<dbReference type="InterPro" id="IPR005517">
    <property type="entry name" value="Transl_elong_EFG/EF2_IV"/>
</dbReference>
<feature type="binding site" evidence="8">
    <location>
        <begin position="135"/>
        <end position="138"/>
    </location>
    <ligand>
        <name>GTP</name>
        <dbReference type="ChEBI" id="CHEBI:37565"/>
    </ligand>
</feature>
<sequence length="696" mass="76650">MARTIPLNKCRNIGIMAHIDAGKTTTTERILFYTGVNHRIGEVHEGTATMDWMEQEQERGITITSAATTCMWNGIRINIIDTPGHVDFTAEVERSLRVLDGAVACFDAVAGVQPQSETVWRQATKYKVPRICFINKMDKNGGDAEYATKTIVDRLGARAVLTQIAIGAEAKFAGVVDLVKMKAILWHDETMGAQYSVEEIPADLKDKAQEFRTALIEAVADQDDALMEKYLEGEEPTEAELKAAIRKATIGMHIFPVLMGSSFKNKGVQTLLDAVVDYLPSPLDIPPMIGHDPDDPEKELIRKPDDNEPFSALGFKIMTDPFVGQLIFIRNYSGTLKTGDSVLNPRTRKTERIGRLLKMHANKREEINEILAGDICAAVGLKNLITGDTICSDKAPVVLESIDFPEPVIEVAVEPKTKADQEKMGIALSKLAQEDPTFRVRTDQTNGQTIISGMGELHLEIIVDRMMREHKVEANVGKPQVNYRETIRTQAEAEGKYIRQTGGSGNYGHAKIRIEPNEPGKGYEFSNDTKGGAIPKEYIKPIDQGIQEAMQGGVLAGYEMVDIKVSLYDGSYHDVDSNEMAFKIAGSMAFKDAAKKAKPVLLEPVMAVEVTVPEDYMGTVIGDLNSRRGRIEGMEMVGGVQAIKATVPLSTMFGYATNLRGSTQGRGNFTMQFAQYEEAPKQVSEEIIAKVQGREK</sequence>
<dbReference type="InterPro" id="IPR047872">
    <property type="entry name" value="EFG_IV"/>
</dbReference>
<dbReference type="PRINTS" id="PR00315">
    <property type="entry name" value="ELONGATNFCT"/>
</dbReference>
<dbReference type="RefSeq" id="WP_263415192.1">
    <property type="nucleotide sequence ID" value="NZ_BAABBH010000002.1"/>
</dbReference>
<dbReference type="InterPro" id="IPR031157">
    <property type="entry name" value="G_TR_CS"/>
</dbReference>
<name>A0ABW9KNS6_9BACT</name>
<dbReference type="InterPro" id="IPR000795">
    <property type="entry name" value="T_Tr_GTP-bd_dom"/>
</dbReference>
<comment type="caution">
    <text evidence="10">The sequence shown here is derived from an EMBL/GenBank/DDBJ whole genome shotgun (WGS) entry which is preliminary data.</text>
</comment>
<dbReference type="InterPro" id="IPR004540">
    <property type="entry name" value="Transl_elong_EFG/EF2"/>
</dbReference>
<dbReference type="InterPro" id="IPR014721">
    <property type="entry name" value="Ribsml_uS5_D2-typ_fold_subgr"/>
</dbReference>
<dbReference type="CDD" id="cd01434">
    <property type="entry name" value="EFG_mtEFG1_IV"/>
    <property type="match status" value="1"/>
</dbReference>
<dbReference type="PROSITE" id="PS51722">
    <property type="entry name" value="G_TR_2"/>
    <property type="match status" value="1"/>
</dbReference>
<dbReference type="SUPFAM" id="SSF50447">
    <property type="entry name" value="Translation proteins"/>
    <property type="match status" value="1"/>
</dbReference>
<accession>A0ABW9KNS6</accession>
<dbReference type="SUPFAM" id="SSF54980">
    <property type="entry name" value="EF-G C-terminal domain-like"/>
    <property type="match status" value="2"/>
</dbReference>
<dbReference type="SMART" id="SM00838">
    <property type="entry name" value="EFG_C"/>
    <property type="match status" value="1"/>
</dbReference>
<evidence type="ECO:0000256" key="1">
    <source>
        <dbReference type="ARBA" id="ARBA00005870"/>
    </source>
</evidence>
<keyword evidence="6 8" id="KW-0342">GTP-binding</keyword>
<dbReference type="CDD" id="cd04088">
    <property type="entry name" value="EFG_mtEFG_II"/>
    <property type="match status" value="1"/>
</dbReference>
<comment type="similarity">
    <text evidence="1 8">Belongs to the TRAFAC class translation factor GTPase superfamily. Classic translation factor GTPase family. EF-G/EF-2 subfamily.</text>
</comment>
<reference evidence="10 11" key="1">
    <citation type="submission" date="2024-12" db="EMBL/GenBank/DDBJ databases">
        <authorList>
            <person name="Lee Y."/>
        </authorList>
    </citation>
    <scope>NUCLEOTIDE SEQUENCE [LARGE SCALE GENOMIC DNA]</scope>
    <source>
        <strain evidence="10 11">03SUJ4</strain>
    </source>
</reference>
<dbReference type="Pfam" id="PF00679">
    <property type="entry name" value="EFG_C"/>
    <property type="match status" value="1"/>
</dbReference>
<dbReference type="Gene3D" id="2.40.30.10">
    <property type="entry name" value="Translation factors"/>
    <property type="match status" value="1"/>
</dbReference>
<dbReference type="Pfam" id="PF14492">
    <property type="entry name" value="EFG_III"/>
    <property type="match status" value="1"/>
</dbReference>
<dbReference type="SUPFAM" id="SSF52540">
    <property type="entry name" value="P-loop containing nucleoside triphosphate hydrolases"/>
    <property type="match status" value="1"/>
</dbReference>
<evidence type="ECO:0000256" key="8">
    <source>
        <dbReference type="HAMAP-Rule" id="MF_00054"/>
    </source>
</evidence>
<dbReference type="SUPFAM" id="SSF54211">
    <property type="entry name" value="Ribosomal protein S5 domain 2-like"/>
    <property type="match status" value="1"/>
</dbReference>
<protein>
    <recommendedName>
        <fullName evidence="2 8">Elongation factor G</fullName>
        <shortName evidence="8">EF-G</shortName>
    </recommendedName>
</protein>
<dbReference type="Proteomes" id="UP001634747">
    <property type="component" value="Unassembled WGS sequence"/>
</dbReference>
<dbReference type="Gene3D" id="3.30.230.10">
    <property type="match status" value="1"/>
</dbReference>
<proteinExistence type="inferred from homology"/>
<keyword evidence="8" id="KW-0963">Cytoplasm</keyword>
<organism evidence="10 11">
    <name type="scientific">Terriglobus aquaticus</name>
    <dbReference type="NCBI Taxonomy" id="940139"/>
    <lineage>
        <taxon>Bacteria</taxon>
        <taxon>Pseudomonadati</taxon>
        <taxon>Acidobacteriota</taxon>
        <taxon>Terriglobia</taxon>
        <taxon>Terriglobales</taxon>
        <taxon>Acidobacteriaceae</taxon>
        <taxon>Terriglobus</taxon>
    </lineage>
</organism>
<dbReference type="SMART" id="SM00889">
    <property type="entry name" value="EFG_IV"/>
    <property type="match status" value="1"/>
</dbReference>
<dbReference type="InterPro" id="IPR009000">
    <property type="entry name" value="Transl_B-barrel_sf"/>
</dbReference>
<dbReference type="CDD" id="cd16262">
    <property type="entry name" value="EFG_III"/>
    <property type="match status" value="1"/>
</dbReference>
<feature type="domain" description="Tr-type G" evidence="9">
    <location>
        <begin position="8"/>
        <end position="283"/>
    </location>
</feature>